<evidence type="ECO:0000313" key="16">
    <source>
        <dbReference type="EMBL" id="CAD8438800.1"/>
    </source>
</evidence>
<evidence type="ECO:0000256" key="12">
    <source>
        <dbReference type="RuleBase" id="RU000508"/>
    </source>
</evidence>
<dbReference type="GO" id="GO:0030388">
    <property type="term" value="P:fructose 1,6-bisphosphate metabolic process"/>
    <property type="evidence" value="ECO:0007669"/>
    <property type="project" value="TreeGrafter"/>
</dbReference>
<dbReference type="AlphaFoldDB" id="A0A7S0CZB2"/>
<comment type="subunit">
    <text evidence="5">Homotetramer.</text>
</comment>
<keyword evidence="8 12" id="KW-0378">Hydrolase</keyword>
<organism evidence="16">
    <name type="scientific">Micromonas pusilla</name>
    <name type="common">Picoplanktonic green alga</name>
    <name type="synonym">Chromulina pusilla</name>
    <dbReference type="NCBI Taxonomy" id="38833"/>
    <lineage>
        <taxon>Eukaryota</taxon>
        <taxon>Viridiplantae</taxon>
        <taxon>Chlorophyta</taxon>
        <taxon>Mamiellophyceae</taxon>
        <taxon>Mamiellales</taxon>
        <taxon>Mamiellaceae</taxon>
        <taxon>Micromonas</taxon>
    </lineage>
</organism>
<dbReference type="Pfam" id="PF18913">
    <property type="entry name" value="FBPase_C"/>
    <property type="match status" value="2"/>
</dbReference>
<dbReference type="InterPro" id="IPR028343">
    <property type="entry name" value="FBPtase"/>
</dbReference>
<evidence type="ECO:0000256" key="1">
    <source>
        <dbReference type="ARBA" id="ARBA00001273"/>
    </source>
</evidence>
<feature type="domain" description="Fructose-1-6-bisphosphatase class I N-terminal" evidence="14">
    <location>
        <begin position="430"/>
        <end position="621"/>
    </location>
</feature>
<evidence type="ECO:0000256" key="7">
    <source>
        <dbReference type="ARBA" id="ARBA00022723"/>
    </source>
</evidence>
<dbReference type="GO" id="GO:0005829">
    <property type="term" value="C:cytosol"/>
    <property type="evidence" value="ECO:0007669"/>
    <property type="project" value="TreeGrafter"/>
</dbReference>
<dbReference type="GO" id="GO:0046872">
    <property type="term" value="F:metal ion binding"/>
    <property type="evidence" value="ECO:0007669"/>
    <property type="project" value="UniProtKB-KW"/>
</dbReference>
<evidence type="ECO:0000256" key="5">
    <source>
        <dbReference type="ARBA" id="ARBA00011881"/>
    </source>
</evidence>
<dbReference type="GO" id="GO:0006094">
    <property type="term" value="P:gluconeogenesis"/>
    <property type="evidence" value="ECO:0007669"/>
    <property type="project" value="TreeGrafter"/>
</dbReference>
<dbReference type="InterPro" id="IPR044015">
    <property type="entry name" value="FBPase_C_dom"/>
</dbReference>
<keyword evidence="10 12" id="KW-0119">Carbohydrate metabolism</keyword>
<dbReference type="Pfam" id="PF00316">
    <property type="entry name" value="FBPase"/>
    <property type="match status" value="2"/>
</dbReference>
<evidence type="ECO:0000256" key="8">
    <source>
        <dbReference type="ARBA" id="ARBA00022801"/>
    </source>
</evidence>
<keyword evidence="7" id="KW-0479">Metal-binding</keyword>
<accession>A0A7S0CZB2</accession>
<dbReference type="GO" id="GO:0006002">
    <property type="term" value="P:fructose 6-phosphate metabolic process"/>
    <property type="evidence" value="ECO:0007669"/>
    <property type="project" value="TreeGrafter"/>
</dbReference>
<feature type="domain" description="Fructose-1-6-bisphosphatase class 1 C-terminal" evidence="15">
    <location>
        <begin position="249"/>
        <end position="380"/>
    </location>
</feature>
<dbReference type="PANTHER" id="PTHR11556:SF1">
    <property type="entry name" value="FRUCTOSE-BISPHOSPHATASE"/>
    <property type="match status" value="1"/>
</dbReference>
<comment type="similarity">
    <text evidence="4 12">Belongs to the FBPase class 1 family.</text>
</comment>
<dbReference type="PRINTS" id="PR00115">
    <property type="entry name" value="F16BPHPHTASE"/>
</dbReference>
<dbReference type="Gene3D" id="3.30.540.10">
    <property type="entry name" value="Fructose-1,6-Bisphosphatase, subunit A, domain 1"/>
    <property type="match status" value="2"/>
</dbReference>
<evidence type="ECO:0000256" key="13">
    <source>
        <dbReference type="SAM" id="MobiDB-lite"/>
    </source>
</evidence>
<sequence length="766" mass="80406">MAAAAPSRALGALGPASSRPLARTRSSPRRAARAVPRAASAVETPTAPADSVLGMTFTNWLLHEEKAGRVDADMAVLLSSVSVACKKIAAAVRSDYYKPGVDLPASANALFRDAMVGCGRTGVVASGADEDAKPFAVEESFAGDRVVVFDPLDGVTNVDAAVCTGSIFGVYAGKSECVPDWSSASSADAEIDQLCVANACNPGKNLEAAGYCMYSSSTILMLTVGDGLFGFTFDPAIGEFVASHERVVVPKRGKIYSVNEGNRDGWSIGVKNWVDSLKNGGPDESGKPYSARYIGSLVADVHRTLLYGGVCAQPASAQNPEGRLRLLTEAGPMAFVAEQAGAKASTGFGRALDAEPSSVHQRTPFYLGSPEEVDFLEKVLAAAPPEGDESGAGTFSSSAATKGAKSSSKSRTKSASSRVGSETLSTWMFRQEQAGHMDADLAVIINSIAVACKRISNLVATAPIRGLVGLADSTNESGDEQKKLDVISNDIFCDAMRSSARSSVIVTEEEDVPVGVADAIGGYLVSFDPIDGSSNIDAAVPTGSIWGVYHPGPDECALDLGDDAETVLEKCVTNSKKTGEQLACAGYVLYSSSTVMMLTVGSGVYGFTLDWATGEFVLSHENLKIPETTTESGRWYSGNQGNVDKWAPEMRSYAEHLQSGGGDGGDPFVYRYIGALVGDFHRTLLFGGIWLYPPDSGAPEGKARLLYEVAPMGYMAEQAGGAATRGPKAKDRVVEVVPENIHQRSPMFVGSKSMVEGLQKFLAEKA</sequence>
<evidence type="ECO:0000256" key="6">
    <source>
        <dbReference type="ARBA" id="ARBA00013093"/>
    </source>
</evidence>
<evidence type="ECO:0000256" key="4">
    <source>
        <dbReference type="ARBA" id="ARBA00010941"/>
    </source>
</evidence>
<dbReference type="EC" id="3.1.3.11" evidence="6"/>
<protein>
    <recommendedName>
        <fullName evidence="6">fructose-bisphosphatase</fullName>
        <ecNumber evidence="6">3.1.3.11</ecNumber>
    </recommendedName>
    <alternativeName>
        <fullName evidence="11">D-fructose-1,6-bisphosphate 1-phosphohydrolase</fullName>
    </alternativeName>
</protein>
<dbReference type="InterPro" id="IPR000146">
    <property type="entry name" value="FBPase_class-1"/>
</dbReference>
<comment type="cofactor">
    <cofactor evidence="2">
        <name>Mg(2+)</name>
        <dbReference type="ChEBI" id="CHEBI:18420"/>
    </cofactor>
</comment>
<proteinExistence type="inferred from homology"/>
<dbReference type="EMBL" id="HBEN01006621">
    <property type="protein sequence ID" value="CAD8438800.1"/>
    <property type="molecule type" value="Transcribed_RNA"/>
</dbReference>
<dbReference type="GO" id="GO:0006000">
    <property type="term" value="P:fructose metabolic process"/>
    <property type="evidence" value="ECO:0007669"/>
    <property type="project" value="TreeGrafter"/>
</dbReference>
<dbReference type="HAMAP" id="MF_01855">
    <property type="entry name" value="FBPase_class1"/>
    <property type="match status" value="2"/>
</dbReference>
<comment type="catalytic activity">
    <reaction evidence="1">
        <text>beta-D-fructose 1,6-bisphosphate + H2O = beta-D-fructose 6-phosphate + phosphate</text>
        <dbReference type="Rhea" id="RHEA:11064"/>
        <dbReference type="ChEBI" id="CHEBI:15377"/>
        <dbReference type="ChEBI" id="CHEBI:32966"/>
        <dbReference type="ChEBI" id="CHEBI:43474"/>
        <dbReference type="ChEBI" id="CHEBI:57634"/>
        <dbReference type="EC" id="3.1.3.11"/>
    </reaction>
</comment>
<evidence type="ECO:0000256" key="11">
    <source>
        <dbReference type="ARBA" id="ARBA00032973"/>
    </source>
</evidence>
<feature type="compositionally biased region" description="Low complexity" evidence="13">
    <location>
        <begin position="1"/>
        <end position="25"/>
    </location>
</feature>
<feature type="region of interest" description="Disordered" evidence="13">
    <location>
        <begin position="1"/>
        <end position="43"/>
    </location>
</feature>
<comment type="pathway">
    <text evidence="3">Carbohydrate biosynthesis; Calvin cycle.</text>
</comment>
<reference evidence="16" key="1">
    <citation type="submission" date="2021-01" db="EMBL/GenBank/DDBJ databases">
        <authorList>
            <person name="Corre E."/>
            <person name="Pelletier E."/>
            <person name="Niang G."/>
            <person name="Scheremetjew M."/>
            <person name="Finn R."/>
            <person name="Kale V."/>
            <person name="Holt S."/>
            <person name="Cochrane G."/>
            <person name="Meng A."/>
            <person name="Brown T."/>
            <person name="Cohen L."/>
        </authorList>
    </citation>
    <scope>NUCLEOTIDE SEQUENCE</scope>
    <source>
        <strain evidence="16">CCAC1681</strain>
    </source>
</reference>
<dbReference type="Gene3D" id="3.40.190.80">
    <property type="match status" value="2"/>
</dbReference>
<dbReference type="CDD" id="cd00354">
    <property type="entry name" value="FBPase"/>
    <property type="match status" value="2"/>
</dbReference>
<dbReference type="InterPro" id="IPR033391">
    <property type="entry name" value="FBPase_N"/>
</dbReference>
<evidence type="ECO:0000256" key="3">
    <source>
        <dbReference type="ARBA" id="ARBA00005215"/>
    </source>
</evidence>
<feature type="domain" description="Fructose-1-6-bisphosphatase class I N-terminal" evidence="14">
    <location>
        <begin position="107"/>
        <end position="245"/>
    </location>
</feature>
<evidence type="ECO:0000256" key="2">
    <source>
        <dbReference type="ARBA" id="ARBA00001946"/>
    </source>
</evidence>
<dbReference type="GO" id="GO:0042132">
    <property type="term" value="F:fructose 1,6-bisphosphate 1-phosphatase activity"/>
    <property type="evidence" value="ECO:0007669"/>
    <property type="project" value="UniProtKB-EC"/>
</dbReference>
<evidence type="ECO:0000256" key="10">
    <source>
        <dbReference type="ARBA" id="ARBA00023277"/>
    </source>
</evidence>
<name>A0A7S0CZB2_MICPS</name>
<feature type="domain" description="Fructose-1-6-bisphosphatase class 1 C-terminal" evidence="15">
    <location>
        <begin position="631"/>
        <end position="762"/>
    </location>
</feature>
<keyword evidence="9" id="KW-0460">Magnesium</keyword>
<evidence type="ECO:0000259" key="15">
    <source>
        <dbReference type="Pfam" id="PF18913"/>
    </source>
</evidence>
<gene>
    <name evidence="16" type="ORF">MSP1401_LOCUS5424</name>
</gene>
<dbReference type="PANTHER" id="PTHR11556">
    <property type="entry name" value="FRUCTOSE-1,6-BISPHOSPHATASE-RELATED"/>
    <property type="match status" value="1"/>
</dbReference>
<feature type="compositionally biased region" description="Low complexity" evidence="13">
    <location>
        <begin position="391"/>
        <end position="417"/>
    </location>
</feature>
<dbReference type="GO" id="GO:0005986">
    <property type="term" value="P:sucrose biosynthetic process"/>
    <property type="evidence" value="ECO:0007669"/>
    <property type="project" value="TreeGrafter"/>
</dbReference>
<evidence type="ECO:0000259" key="14">
    <source>
        <dbReference type="Pfam" id="PF00316"/>
    </source>
</evidence>
<evidence type="ECO:0000256" key="9">
    <source>
        <dbReference type="ARBA" id="ARBA00022842"/>
    </source>
</evidence>
<feature type="region of interest" description="Disordered" evidence="13">
    <location>
        <begin position="385"/>
        <end position="417"/>
    </location>
</feature>
<dbReference type="SUPFAM" id="SSF56655">
    <property type="entry name" value="Carbohydrate phosphatase"/>
    <property type="match status" value="2"/>
</dbReference>